<reference evidence="1" key="1">
    <citation type="submission" date="2013-07" db="EMBL/GenBank/DDBJ databases">
        <title>The genome of an arbuscular mycorrhizal fungus provides insights into the evolution of the oldest plant symbiosis.</title>
        <authorList>
            <consortium name="DOE Joint Genome Institute"/>
            <person name="Tisserant E."/>
            <person name="Malbreil M."/>
            <person name="Kuo A."/>
            <person name="Kohler A."/>
            <person name="Symeonidi A."/>
            <person name="Balestrini R."/>
            <person name="Charron P."/>
            <person name="Duensing N."/>
            <person name="Frei-dit-Frey N."/>
            <person name="Gianinazzi-Pearson V."/>
            <person name="Gilbert B."/>
            <person name="Handa Y."/>
            <person name="Hijri M."/>
            <person name="Kaul R."/>
            <person name="Kawaguchi M."/>
            <person name="Krajinski F."/>
            <person name="Lammers P."/>
            <person name="Lapierre D."/>
            <person name="Masclaux F.G."/>
            <person name="Murat C."/>
            <person name="Morin E."/>
            <person name="Ndikumana S."/>
            <person name="Pagni M."/>
            <person name="Petitpierre D."/>
            <person name="Requena N."/>
            <person name="Rosikiewicz P."/>
            <person name="Riley R."/>
            <person name="Saito K."/>
            <person name="San Clemente H."/>
            <person name="Shapiro H."/>
            <person name="van Tuinen D."/>
            <person name="Becard G."/>
            <person name="Bonfante P."/>
            <person name="Paszkowski U."/>
            <person name="Shachar-Hill Y."/>
            <person name="Young J.P."/>
            <person name="Sanders I.R."/>
            <person name="Henrissat B."/>
            <person name="Rensing S.A."/>
            <person name="Grigoriev I.V."/>
            <person name="Corradi N."/>
            <person name="Roux C."/>
            <person name="Martin F."/>
        </authorList>
    </citation>
    <scope>NUCLEOTIDE SEQUENCE</scope>
    <source>
        <strain evidence="1">DAOM 197198</strain>
    </source>
</reference>
<sequence>MNRLERRILLIYPSDLDGFAGEMYIYEDPLKILADGAYHKNYEKNILGSGVIISQFIQNRYLLITEAGYPFGLIMIVDIVNKDVLDLTKDTIVSILLEEKFSEPSIILTLIFINIRISPIKITNDHANTCKIGHFRKYNICNDDSIIDNADKFLNKSFCSGLSQHYPIQRLAPD</sequence>
<organism evidence="1">
    <name type="scientific">Rhizophagus irregularis (strain DAOM 181602 / DAOM 197198 / MUCL 43194)</name>
    <name type="common">Arbuscular mycorrhizal fungus</name>
    <name type="synonym">Glomus intraradices</name>
    <dbReference type="NCBI Taxonomy" id="747089"/>
    <lineage>
        <taxon>Eukaryota</taxon>
        <taxon>Fungi</taxon>
        <taxon>Fungi incertae sedis</taxon>
        <taxon>Mucoromycota</taxon>
        <taxon>Glomeromycotina</taxon>
        <taxon>Glomeromycetes</taxon>
        <taxon>Glomerales</taxon>
        <taxon>Glomeraceae</taxon>
        <taxon>Rhizophagus</taxon>
    </lineage>
</organism>
<protein>
    <submittedName>
        <fullName evidence="1">Uncharacterized protein</fullName>
    </submittedName>
</protein>
<accession>U9UJY1</accession>
<dbReference type="HOGENOM" id="CLU_1540895_0_0_1"/>
<gene>
    <name evidence="1" type="ORF">GLOINDRAFT_319846</name>
</gene>
<dbReference type="AlphaFoldDB" id="U9UJY1"/>
<dbReference type="EMBL" id="KI277060">
    <property type="protein sequence ID" value="ESA20724.1"/>
    <property type="molecule type" value="Genomic_DNA"/>
</dbReference>
<evidence type="ECO:0000313" key="1">
    <source>
        <dbReference type="EMBL" id="ESA20724.1"/>
    </source>
</evidence>
<proteinExistence type="predicted"/>
<name>U9UJY1_RHIID</name>